<gene>
    <name evidence="3" type="ORF">ACFPPA_07275</name>
</gene>
<evidence type="ECO:0000259" key="2">
    <source>
        <dbReference type="Pfam" id="PF09917"/>
    </source>
</evidence>
<dbReference type="Gene3D" id="2.40.128.520">
    <property type="match status" value="1"/>
</dbReference>
<dbReference type="PANTHER" id="PTHR36919">
    <property type="entry name" value="BLR1215 PROTEIN"/>
    <property type="match status" value="1"/>
</dbReference>
<keyword evidence="4" id="KW-1185">Reference proteome</keyword>
<protein>
    <submittedName>
        <fullName evidence="3">DUF2147 domain-containing protein</fullName>
    </submittedName>
</protein>
<dbReference type="Proteomes" id="UP001596114">
    <property type="component" value="Unassembled WGS sequence"/>
</dbReference>
<evidence type="ECO:0000313" key="4">
    <source>
        <dbReference type="Proteomes" id="UP001596114"/>
    </source>
</evidence>
<sequence>MKHAFRFAMAASLLLAAGTALAANDTPVGNWKTIDDETGQAKSIVQITDNNGELQAHIVKLLNRSPEDIARDGVVALCKKCDGERKDKPVEGMNIMWGVHKDDDVWDGGKILDPKSGKVYKVKLSMRDGGEKLNVRGFIGFSWIGRSQVWERQP</sequence>
<dbReference type="PANTHER" id="PTHR36919:SF3">
    <property type="entry name" value="BLL5882 PROTEIN"/>
    <property type="match status" value="1"/>
</dbReference>
<evidence type="ECO:0000313" key="3">
    <source>
        <dbReference type="EMBL" id="MFC5525541.1"/>
    </source>
</evidence>
<organism evidence="3 4">
    <name type="scientific">Rhodanobacter ginsengisoli</name>
    <dbReference type="NCBI Taxonomy" id="418646"/>
    <lineage>
        <taxon>Bacteria</taxon>
        <taxon>Pseudomonadati</taxon>
        <taxon>Pseudomonadota</taxon>
        <taxon>Gammaproteobacteria</taxon>
        <taxon>Lysobacterales</taxon>
        <taxon>Rhodanobacteraceae</taxon>
        <taxon>Rhodanobacter</taxon>
    </lineage>
</organism>
<feature type="chain" id="PRO_5045535431" evidence="1">
    <location>
        <begin position="23"/>
        <end position="154"/>
    </location>
</feature>
<reference evidence="4" key="1">
    <citation type="journal article" date="2019" name="Int. J. Syst. Evol. Microbiol.">
        <title>The Global Catalogue of Microorganisms (GCM) 10K type strain sequencing project: providing services to taxonomists for standard genome sequencing and annotation.</title>
        <authorList>
            <consortium name="The Broad Institute Genomics Platform"/>
            <consortium name="The Broad Institute Genome Sequencing Center for Infectious Disease"/>
            <person name="Wu L."/>
            <person name="Ma J."/>
        </authorList>
    </citation>
    <scope>NUCLEOTIDE SEQUENCE [LARGE SCALE GENOMIC DNA]</scope>
    <source>
        <strain evidence="4">CGMCC 1.16619</strain>
    </source>
</reference>
<keyword evidence="1" id="KW-0732">Signal</keyword>
<dbReference type="Pfam" id="PF09917">
    <property type="entry name" value="DUF2147"/>
    <property type="match status" value="1"/>
</dbReference>
<accession>A0ABW0QKT4</accession>
<feature type="domain" description="DUF2147" evidence="2">
    <location>
        <begin position="29"/>
        <end position="152"/>
    </location>
</feature>
<dbReference type="EMBL" id="JBHSNF010000001">
    <property type="protein sequence ID" value="MFC5525541.1"/>
    <property type="molecule type" value="Genomic_DNA"/>
</dbReference>
<dbReference type="RefSeq" id="WP_377318720.1">
    <property type="nucleotide sequence ID" value="NZ_JBHSNF010000001.1"/>
</dbReference>
<evidence type="ECO:0000256" key="1">
    <source>
        <dbReference type="SAM" id="SignalP"/>
    </source>
</evidence>
<proteinExistence type="predicted"/>
<dbReference type="InterPro" id="IPR019223">
    <property type="entry name" value="DUF2147"/>
</dbReference>
<name>A0ABW0QKT4_9GAMM</name>
<comment type="caution">
    <text evidence="3">The sequence shown here is derived from an EMBL/GenBank/DDBJ whole genome shotgun (WGS) entry which is preliminary data.</text>
</comment>
<feature type="signal peptide" evidence="1">
    <location>
        <begin position="1"/>
        <end position="22"/>
    </location>
</feature>